<accession>A0ABR1JZM7</accession>
<keyword evidence="2" id="KW-1133">Transmembrane helix</keyword>
<feature type="signal peptide" evidence="3">
    <location>
        <begin position="1"/>
        <end position="23"/>
    </location>
</feature>
<feature type="compositionally biased region" description="Low complexity" evidence="1">
    <location>
        <begin position="321"/>
        <end position="330"/>
    </location>
</feature>
<evidence type="ECO:0000256" key="2">
    <source>
        <dbReference type="SAM" id="Phobius"/>
    </source>
</evidence>
<keyword evidence="2" id="KW-0472">Membrane</keyword>
<feature type="compositionally biased region" description="Polar residues" evidence="1">
    <location>
        <begin position="343"/>
        <end position="394"/>
    </location>
</feature>
<organism evidence="4 5">
    <name type="scientific">Marasmiellus scandens</name>
    <dbReference type="NCBI Taxonomy" id="2682957"/>
    <lineage>
        <taxon>Eukaryota</taxon>
        <taxon>Fungi</taxon>
        <taxon>Dikarya</taxon>
        <taxon>Basidiomycota</taxon>
        <taxon>Agaricomycotina</taxon>
        <taxon>Agaricomycetes</taxon>
        <taxon>Agaricomycetidae</taxon>
        <taxon>Agaricales</taxon>
        <taxon>Marasmiineae</taxon>
        <taxon>Omphalotaceae</taxon>
        <taxon>Marasmiellus</taxon>
    </lineage>
</organism>
<feature type="compositionally biased region" description="Polar residues" evidence="1">
    <location>
        <begin position="128"/>
        <end position="148"/>
    </location>
</feature>
<gene>
    <name evidence="4" type="ORF">VKT23_002850</name>
</gene>
<keyword evidence="2" id="KW-0812">Transmembrane</keyword>
<feature type="region of interest" description="Disordered" evidence="1">
    <location>
        <begin position="288"/>
        <end position="409"/>
    </location>
</feature>
<name>A0ABR1JZM7_9AGAR</name>
<keyword evidence="3" id="KW-0732">Signal</keyword>
<feature type="transmembrane region" description="Helical" evidence="2">
    <location>
        <begin position="188"/>
        <end position="210"/>
    </location>
</feature>
<feature type="region of interest" description="Disordered" evidence="1">
    <location>
        <begin position="67"/>
        <end position="87"/>
    </location>
</feature>
<reference evidence="4 5" key="1">
    <citation type="submission" date="2024-01" db="EMBL/GenBank/DDBJ databases">
        <title>A draft genome for the cacao thread blight pathogen Marasmiellus scandens.</title>
        <authorList>
            <person name="Baruah I.K."/>
            <person name="Leung J."/>
            <person name="Bukari Y."/>
            <person name="Amoako-Attah I."/>
            <person name="Meinhardt L.W."/>
            <person name="Bailey B.A."/>
            <person name="Cohen S.P."/>
        </authorList>
    </citation>
    <scope>NUCLEOTIDE SEQUENCE [LARGE SCALE GENOMIC DNA]</scope>
    <source>
        <strain evidence="4 5">GH-19</strain>
    </source>
</reference>
<protein>
    <submittedName>
        <fullName evidence="4">Uncharacterized protein</fullName>
    </submittedName>
</protein>
<feature type="region of interest" description="Disordered" evidence="1">
    <location>
        <begin position="436"/>
        <end position="481"/>
    </location>
</feature>
<feature type="chain" id="PRO_5047207137" evidence="3">
    <location>
        <begin position="24"/>
        <end position="500"/>
    </location>
</feature>
<feature type="compositionally biased region" description="Basic and acidic residues" evidence="1">
    <location>
        <begin position="288"/>
        <end position="300"/>
    </location>
</feature>
<evidence type="ECO:0000313" key="4">
    <source>
        <dbReference type="EMBL" id="KAK7468336.1"/>
    </source>
</evidence>
<comment type="caution">
    <text evidence="4">The sequence shown here is derived from an EMBL/GenBank/DDBJ whole genome shotgun (WGS) entry which is preliminary data.</text>
</comment>
<evidence type="ECO:0000313" key="5">
    <source>
        <dbReference type="Proteomes" id="UP001498398"/>
    </source>
</evidence>
<dbReference type="EMBL" id="JBANRG010000003">
    <property type="protein sequence ID" value="KAK7468336.1"/>
    <property type="molecule type" value="Genomic_DNA"/>
</dbReference>
<keyword evidence="5" id="KW-1185">Reference proteome</keyword>
<sequence length="500" mass="54542">MHLQNRPVVFLLIFFAFSEGVSGSQSQLEWITPSAGDMVRPGDDIVGQWKADKAVVSPSFQLCLGSSQSSVSRRSEDDESGGTCGAKVYPTVQQNGGVYSISLTAPNTTSEEPCYLLMQDDFGDNYRSPSFSVSEKSKNAVSPQSPDAQSPIGISMSSSPTVTVIPVIAPDTVTTSDTAYTSRRSPPVAAFAVPLSIIGAILLVAGGLCLRHNKKLQEERIRDLEKLTMARRESCRSIDSFTSSRKSAYSRQSDIEHALSVLSKHDLAYSPKRDAPVPVPLFMPVDYSTRREREPRRSTREPYTLSRGDTYTQRHYRTRSSKQSTYSSSSHRGMSMPVPSPGPASSCQSSITLCPSSRAPSVVTSSRPHSRATAYSTSPSTEAAPYSFSSTSTRPHSRASRNSRPCLPPIYTGAPLYSSSHREGEGHVTESVLDDYLLPSPHDHEGAPAPPTCLIPAPQRLHVRNTGPVSREEGDEEERMEDVDLYDAVASNLRRGHVYM</sequence>
<evidence type="ECO:0000256" key="1">
    <source>
        <dbReference type="SAM" id="MobiDB-lite"/>
    </source>
</evidence>
<feature type="region of interest" description="Disordered" evidence="1">
    <location>
        <begin position="128"/>
        <end position="152"/>
    </location>
</feature>
<proteinExistence type="predicted"/>
<dbReference type="Proteomes" id="UP001498398">
    <property type="component" value="Unassembled WGS sequence"/>
</dbReference>
<evidence type="ECO:0000256" key="3">
    <source>
        <dbReference type="SAM" id="SignalP"/>
    </source>
</evidence>